<evidence type="ECO:0000313" key="2">
    <source>
        <dbReference type="EMBL" id="ADI12491.1"/>
    </source>
</evidence>
<keyword evidence="1" id="KW-0812">Transmembrane</keyword>
<reference evidence="2 3" key="1">
    <citation type="journal article" date="2010" name="J. Bacteriol.">
        <title>Genome sequence of the milbemycin-producing bacterium Streptomyces bingchenggensis.</title>
        <authorList>
            <person name="Wang X.J."/>
            <person name="Yan Y.J."/>
            <person name="Zhang B."/>
            <person name="An J."/>
            <person name="Wang J.J."/>
            <person name="Tian J."/>
            <person name="Jiang L."/>
            <person name="Chen Y.H."/>
            <person name="Huang S.X."/>
            <person name="Yin M."/>
            <person name="Zhang J."/>
            <person name="Gao A.L."/>
            <person name="Liu C.X."/>
            <person name="Zhu Z.X."/>
            <person name="Xiang W.S."/>
        </authorList>
    </citation>
    <scope>NUCLEOTIDE SEQUENCE [LARGE SCALE GENOMIC DNA]</scope>
    <source>
        <strain evidence="2 3">BCW-1</strain>
    </source>
</reference>
<dbReference type="AlphaFoldDB" id="D7C5W2"/>
<keyword evidence="1" id="KW-1133">Transmembrane helix</keyword>
<gene>
    <name evidence="2" type="ordered locus">SBI_09373</name>
</gene>
<dbReference type="KEGG" id="sbh:SBI_09373"/>
<dbReference type="EMBL" id="CP002047">
    <property type="protein sequence ID" value="ADI12491.1"/>
    <property type="molecule type" value="Genomic_DNA"/>
</dbReference>
<dbReference type="RefSeq" id="WP_014181938.1">
    <property type="nucleotide sequence ID" value="NC_016582.1"/>
</dbReference>
<dbReference type="Proteomes" id="UP000000377">
    <property type="component" value="Chromosome"/>
</dbReference>
<name>D7C5W2_STRBB</name>
<dbReference type="PATRIC" id="fig|749414.3.peg.9655"/>
<organism evidence="2 3">
    <name type="scientific">Streptomyces bingchenggensis (strain BCW-1)</name>
    <dbReference type="NCBI Taxonomy" id="749414"/>
    <lineage>
        <taxon>Bacteria</taxon>
        <taxon>Bacillati</taxon>
        <taxon>Actinomycetota</taxon>
        <taxon>Actinomycetes</taxon>
        <taxon>Kitasatosporales</taxon>
        <taxon>Streptomycetaceae</taxon>
        <taxon>Streptomyces</taxon>
    </lineage>
</organism>
<protein>
    <submittedName>
        <fullName evidence="2">Uncharacterized protein</fullName>
    </submittedName>
</protein>
<proteinExistence type="predicted"/>
<dbReference type="HOGENOM" id="CLU_2195365_0_0_11"/>
<dbReference type="STRING" id="749414.SBI_09373"/>
<keyword evidence="3" id="KW-1185">Reference proteome</keyword>
<evidence type="ECO:0000313" key="3">
    <source>
        <dbReference type="Proteomes" id="UP000000377"/>
    </source>
</evidence>
<sequence>MLDEQKVLDAVRRRVEERGEASKLGLPDNVKITWTALLEGEIARQATFKYLQLARAEAPQHPHRVYYVFPTVTAPQVLVLPSRQRTWQIVAAALGALLVLLLILRLVS</sequence>
<accession>D7C5W2</accession>
<feature type="transmembrane region" description="Helical" evidence="1">
    <location>
        <begin position="87"/>
        <end position="107"/>
    </location>
</feature>
<keyword evidence="1" id="KW-0472">Membrane</keyword>
<evidence type="ECO:0000256" key="1">
    <source>
        <dbReference type="SAM" id="Phobius"/>
    </source>
</evidence>